<name>A0AAJ6QWE4_9ACAR</name>
<protein>
    <submittedName>
        <fullName evidence="3">Uncharacterized protein LOC100901079</fullName>
    </submittedName>
</protein>
<sequence>MHQKSPESPNVAQNPRSNVSSMAMFVDVWKKQLRSRRKRKGSSSTSRVSLEPFVRSNRSSATQVCEMDGRAPNSTGSTLATMPLTKARSSSDISMLASNTLYGFSDSLASESSIYASLDRTHQPRARNDLRHQSSPPAHFMDDFVDFVAHTIVPLMNEIAKYNDAFIDARHIINEGRTQKEEFVFYSLLNSNILPTFHRIAKLINQYSQAIACDVRERYTTCGAIQKQMDFAKGLIGNTMRADDFFEKKDKDYWLGFLGSKLDNLQLPLRVRRCLLDFEAVHKGSAERSLPLTGGPGSCMGRIVGDLAQGFGLQVIDVESIFLSQRNHSSEPSLENIMELVKKAMRNASSEAGFLIDLVPNLKGTEKLS</sequence>
<dbReference type="GeneID" id="100901079"/>
<dbReference type="AlphaFoldDB" id="A0AAJ6QWE4"/>
<evidence type="ECO:0000313" key="3">
    <source>
        <dbReference type="RefSeq" id="XP_003746197.2"/>
    </source>
</evidence>
<accession>A0AAJ6QWE4</accession>
<evidence type="ECO:0000256" key="1">
    <source>
        <dbReference type="SAM" id="MobiDB-lite"/>
    </source>
</evidence>
<reference evidence="3" key="1">
    <citation type="submission" date="2025-08" db="UniProtKB">
        <authorList>
            <consortium name="RefSeq"/>
        </authorList>
    </citation>
    <scope>IDENTIFICATION</scope>
</reference>
<evidence type="ECO:0000313" key="2">
    <source>
        <dbReference type="Proteomes" id="UP000694867"/>
    </source>
</evidence>
<organism evidence="2 3">
    <name type="scientific">Galendromus occidentalis</name>
    <name type="common">western predatory mite</name>
    <dbReference type="NCBI Taxonomy" id="34638"/>
    <lineage>
        <taxon>Eukaryota</taxon>
        <taxon>Metazoa</taxon>
        <taxon>Ecdysozoa</taxon>
        <taxon>Arthropoda</taxon>
        <taxon>Chelicerata</taxon>
        <taxon>Arachnida</taxon>
        <taxon>Acari</taxon>
        <taxon>Parasitiformes</taxon>
        <taxon>Mesostigmata</taxon>
        <taxon>Gamasina</taxon>
        <taxon>Phytoseioidea</taxon>
        <taxon>Phytoseiidae</taxon>
        <taxon>Typhlodrominae</taxon>
        <taxon>Galendromus</taxon>
    </lineage>
</organism>
<proteinExistence type="predicted"/>
<gene>
    <name evidence="3" type="primary">LOC100901079</name>
</gene>
<feature type="region of interest" description="Disordered" evidence="1">
    <location>
        <begin position="33"/>
        <end position="80"/>
    </location>
</feature>
<dbReference type="KEGG" id="goe:100901079"/>
<dbReference type="RefSeq" id="XP_003746197.2">
    <property type="nucleotide sequence ID" value="XM_003746149.2"/>
</dbReference>
<dbReference type="Proteomes" id="UP000694867">
    <property type="component" value="Unplaced"/>
</dbReference>
<keyword evidence="2" id="KW-1185">Reference proteome</keyword>